<dbReference type="SMART" id="SM00849">
    <property type="entry name" value="Lactamase_B"/>
    <property type="match status" value="1"/>
</dbReference>
<evidence type="ECO:0000313" key="5">
    <source>
        <dbReference type="EMBL" id="MFC5471702.1"/>
    </source>
</evidence>
<comment type="catalytic activity">
    <reaction evidence="1">
        <text>3',5'-cyclic CMP + H2O = CMP + H(+)</text>
        <dbReference type="Rhea" id="RHEA:72675"/>
        <dbReference type="ChEBI" id="CHEBI:15377"/>
        <dbReference type="ChEBI" id="CHEBI:15378"/>
        <dbReference type="ChEBI" id="CHEBI:58003"/>
        <dbReference type="ChEBI" id="CHEBI:60377"/>
    </reaction>
    <physiologicalReaction direction="left-to-right" evidence="1">
        <dbReference type="Rhea" id="RHEA:72676"/>
    </physiologicalReaction>
</comment>
<protein>
    <submittedName>
        <fullName evidence="5">MBL fold metallo-hydrolase</fullName>
    </submittedName>
</protein>
<feature type="domain" description="Metallo-beta-lactamase" evidence="4">
    <location>
        <begin position="20"/>
        <end position="212"/>
    </location>
</feature>
<dbReference type="InterPro" id="IPR001279">
    <property type="entry name" value="Metallo-B-lactamas"/>
</dbReference>
<accession>A0ABW0M3Q3</accession>
<dbReference type="Proteomes" id="UP001596105">
    <property type="component" value="Unassembled WGS sequence"/>
</dbReference>
<gene>
    <name evidence="5" type="ORF">ACFPPD_23780</name>
</gene>
<dbReference type="Pfam" id="PF00753">
    <property type="entry name" value="Lactamase_B"/>
    <property type="match status" value="1"/>
</dbReference>
<evidence type="ECO:0000256" key="1">
    <source>
        <dbReference type="ARBA" id="ARBA00034221"/>
    </source>
</evidence>
<dbReference type="InterPro" id="IPR050855">
    <property type="entry name" value="NDM-1-like"/>
</dbReference>
<organism evidence="5 6">
    <name type="scientific">Cohnella suwonensis</name>
    <dbReference type="NCBI Taxonomy" id="696072"/>
    <lineage>
        <taxon>Bacteria</taxon>
        <taxon>Bacillati</taxon>
        <taxon>Bacillota</taxon>
        <taxon>Bacilli</taxon>
        <taxon>Bacillales</taxon>
        <taxon>Paenibacillaceae</taxon>
        <taxon>Cohnella</taxon>
    </lineage>
</organism>
<dbReference type="EMBL" id="JBHSMH010000111">
    <property type="protein sequence ID" value="MFC5471702.1"/>
    <property type="molecule type" value="Genomic_DNA"/>
</dbReference>
<comment type="function">
    <text evidence="2">Counteracts the endogenous Pycsar antiviral defense system. Phosphodiesterase that enables metal-dependent hydrolysis of host cyclic nucleotide Pycsar defense signals such as cCMP and cUMP.</text>
</comment>
<dbReference type="PANTHER" id="PTHR42951">
    <property type="entry name" value="METALLO-BETA-LACTAMASE DOMAIN-CONTAINING"/>
    <property type="match status" value="1"/>
</dbReference>
<comment type="caution">
    <text evidence="5">The sequence shown here is derived from an EMBL/GenBank/DDBJ whole genome shotgun (WGS) entry which is preliminary data.</text>
</comment>
<comment type="catalytic activity">
    <reaction evidence="3">
        <text>3',5'-cyclic UMP + H2O = UMP + H(+)</text>
        <dbReference type="Rhea" id="RHEA:70575"/>
        <dbReference type="ChEBI" id="CHEBI:15377"/>
        <dbReference type="ChEBI" id="CHEBI:15378"/>
        <dbReference type="ChEBI" id="CHEBI:57865"/>
        <dbReference type="ChEBI" id="CHEBI:184387"/>
    </reaction>
    <physiologicalReaction direction="left-to-right" evidence="3">
        <dbReference type="Rhea" id="RHEA:70576"/>
    </physiologicalReaction>
</comment>
<evidence type="ECO:0000313" key="6">
    <source>
        <dbReference type="Proteomes" id="UP001596105"/>
    </source>
</evidence>
<dbReference type="InterPro" id="IPR036866">
    <property type="entry name" value="RibonucZ/Hydroxyglut_hydro"/>
</dbReference>
<keyword evidence="6" id="KW-1185">Reference proteome</keyword>
<dbReference type="SUPFAM" id="SSF56281">
    <property type="entry name" value="Metallo-hydrolase/oxidoreductase"/>
    <property type="match status" value="1"/>
</dbReference>
<evidence type="ECO:0000256" key="2">
    <source>
        <dbReference type="ARBA" id="ARBA00034301"/>
    </source>
</evidence>
<dbReference type="CDD" id="cd07721">
    <property type="entry name" value="yflN-like_MBL-fold"/>
    <property type="match status" value="1"/>
</dbReference>
<name>A0ABW0M3Q3_9BACL</name>
<proteinExistence type="predicted"/>
<dbReference type="RefSeq" id="WP_209743933.1">
    <property type="nucleotide sequence ID" value="NZ_JBHSMH010000111.1"/>
</dbReference>
<dbReference type="Gene3D" id="3.60.15.10">
    <property type="entry name" value="Ribonuclease Z/Hydroxyacylglutathione hydrolase-like"/>
    <property type="match status" value="1"/>
</dbReference>
<sequence length="240" mass="26028">MLKHSWGKTTQLQFLPKLFPINCYLVEEDDGLTLIDAGMPFAAKGIEEAIRATGKPLVRMLLTHAHDDHIGAVPYLKERHPEARVGISRRDESLLRGDLSLLPGEAQTPIKGSVPKKTPFQADFLFGDGDVIGSLRAIATPGHTPGHFAFYEPEGRVLIGGDAFQSKGGFAVSGTIKWKFPFPALATWHAATAIESAVRVRELDPAVLLVGHGPAVEQPADAIDRAVRKAEKSLKERKTG</sequence>
<evidence type="ECO:0000256" key="3">
    <source>
        <dbReference type="ARBA" id="ARBA00048505"/>
    </source>
</evidence>
<dbReference type="PANTHER" id="PTHR42951:SF9">
    <property type="entry name" value="METAL-DEPENDENT HYDROLASE"/>
    <property type="match status" value="1"/>
</dbReference>
<reference evidence="6" key="1">
    <citation type="journal article" date="2019" name="Int. J. Syst. Evol. Microbiol.">
        <title>The Global Catalogue of Microorganisms (GCM) 10K type strain sequencing project: providing services to taxonomists for standard genome sequencing and annotation.</title>
        <authorList>
            <consortium name="The Broad Institute Genomics Platform"/>
            <consortium name="The Broad Institute Genome Sequencing Center for Infectious Disease"/>
            <person name="Wu L."/>
            <person name="Ma J."/>
        </authorList>
    </citation>
    <scope>NUCLEOTIDE SEQUENCE [LARGE SCALE GENOMIC DNA]</scope>
    <source>
        <strain evidence="6">CCUG 57113</strain>
    </source>
</reference>
<evidence type="ECO:0000259" key="4">
    <source>
        <dbReference type="SMART" id="SM00849"/>
    </source>
</evidence>